<evidence type="ECO:0000313" key="2">
    <source>
        <dbReference type="EMBL" id="KZT00437.1"/>
    </source>
</evidence>
<gene>
    <name evidence="2" type="ORF">LAESUDRAFT_732291</name>
</gene>
<dbReference type="GeneID" id="63827243"/>
<dbReference type="RefSeq" id="XP_040758177.1">
    <property type="nucleotide sequence ID" value="XM_040910214.1"/>
</dbReference>
<dbReference type="AlphaFoldDB" id="A0A165B7Q9"/>
<evidence type="ECO:0000256" key="1">
    <source>
        <dbReference type="SAM" id="MobiDB-lite"/>
    </source>
</evidence>
<proteinExistence type="predicted"/>
<feature type="region of interest" description="Disordered" evidence="1">
    <location>
        <begin position="1"/>
        <end position="42"/>
    </location>
</feature>
<keyword evidence="3" id="KW-1185">Reference proteome</keyword>
<accession>A0A165B7Q9</accession>
<organism evidence="2 3">
    <name type="scientific">Laetiporus sulphureus 93-53</name>
    <dbReference type="NCBI Taxonomy" id="1314785"/>
    <lineage>
        <taxon>Eukaryota</taxon>
        <taxon>Fungi</taxon>
        <taxon>Dikarya</taxon>
        <taxon>Basidiomycota</taxon>
        <taxon>Agaricomycotina</taxon>
        <taxon>Agaricomycetes</taxon>
        <taxon>Polyporales</taxon>
        <taxon>Laetiporus</taxon>
    </lineage>
</organism>
<sequence length="72" mass="8033">MATRTRPGWSARGRAGSSSMQFSQGLTTRRRPRNRSASDQDGIYIWDASARGRSDERRVGQVGRVSVCLAYK</sequence>
<feature type="compositionally biased region" description="Low complexity" evidence="1">
    <location>
        <begin position="10"/>
        <end position="19"/>
    </location>
</feature>
<dbReference type="EMBL" id="KV427686">
    <property type="protein sequence ID" value="KZT00437.1"/>
    <property type="molecule type" value="Genomic_DNA"/>
</dbReference>
<evidence type="ECO:0000313" key="3">
    <source>
        <dbReference type="Proteomes" id="UP000076871"/>
    </source>
</evidence>
<reference evidence="2 3" key="1">
    <citation type="journal article" date="2016" name="Mol. Biol. Evol.">
        <title>Comparative Genomics of Early-Diverging Mushroom-Forming Fungi Provides Insights into the Origins of Lignocellulose Decay Capabilities.</title>
        <authorList>
            <person name="Nagy L.G."/>
            <person name="Riley R."/>
            <person name="Tritt A."/>
            <person name="Adam C."/>
            <person name="Daum C."/>
            <person name="Floudas D."/>
            <person name="Sun H."/>
            <person name="Yadav J.S."/>
            <person name="Pangilinan J."/>
            <person name="Larsson K.H."/>
            <person name="Matsuura K."/>
            <person name="Barry K."/>
            <person name="Labutti K."/>
            <person name="Kuo R."/>
            <person name="Ohm R.A."/>
            <person name="Bhattacharya S.S."/>
            <person name="Shirouzu T."/>
            <person name="Yoshinaga Y."/>
            <person name="Martin F.M."/>
            <person name="Grigoriev I.V."/>
            <person name="Hibbett D.S."/>
        </authorList>
    </citation>
    <scope>NUCLEOTIDE SEQUENCE [LARGE SCALE GENOMIC DNA]</scope>
    <source>
        <strain evidence="2 3">93-53</strain>
    </source>
</reference>
<dbReference type="Proteomes" id="UP000076871">
    <property type="component" value="Unassembled WGS sequence"/>
</dbReference>
<name>A0A165B7Q9_9APHY</name>
<protein>
    <submittedName>
        <fullName evidence="2">Uncharacterized protein</fullName>
    </submittedName>
</protein>
<dbReference type="InParanoid" id="A0A165B7Q9"/>